<dbReference type="PANTHER" id="PTHR36836:SF1">
    <property type="entry name" value="COLANIC ACID BIOSYNTHESIS PROTEIN WCAK"/>
    <property type="match status" value="1"/>
</dbReference>
<proteinExistence type="predicted"/>
<organism evidence="2 3">
    <name type="scientific">Algibacter mikhailovii</name>
    <dbReference type="NCBI Taxonomy" id="425498"/>
    <lineage>
        <taxon>Bacteria</taxon>
        <taxon>Pseudomonadati</taxon>
        <taxon>Bacteroidota</taxon>
        <taxon>Flavobacteriia</taxon>
        <taxon>Flavobacteriales</taxon>
        <taxon>Flavobacteriaceae</taxon>
        <taxon>Algibacter</taxon>
    </lineage>
</organism>
<dbReference type="RefSeq" id="WP_189360474.1">
    <property type="nucleotide sequence ID" value="NZ_BMWZ01000004.1"/>
</dbReference>
<reference evidence="2" key="1">
    <citation type="journal article" date="2014" name="Int. J. Syst. Evol. Microbiol.">
        <title>Complete genome sequence of Corynebacterium casei LMG S-19264T (=DSM 44701T), isolated from a smear-ripened cheese.</title>
        <authorList>
            <consortium name="US DOE Joint Genome Institute (JGI-PGF)"/>
            <person name="Walter F."/>
            <person name="Albersmeier A."/>
            <person name="Kalinowski J."/>
            <person name="Ruckert C."/>
        </authorList>
    </citation>
    <scope>NUCLEOTIDE SEQUENCE</scope>
    <source>
        <strain evidence="2">KCTC 12710</strain>
    </source>
</reference>
<evidence type="ECO:0000313" key="2">
    <source>
        <dbReference type="EMBL" id="GGZ81068.1"/>
    </source>
</evidence>
<comment type="caution">
    <text evidence="2">The sequence shown here is derived from an EMBL/GenBank/DDBJ whole genome shotgun (WGS) entry which is preliminary data.</text>
</comment>
<gene>
    <name evidence="2" type="ORF">GCM10007028_18120</name>
</gene>
<dbReference type="Proteomes" id="UP000636004">
    <property type="component" value="Unassembled WGS sequence"/>
</dbReference>
<dbReference type="AlphaFoldDB" id="A0A918R186"/>
<dbReference type="InterPro" id="IPR007345">
    <property type="entry name" value="Polysacch_pyruvyl_Trfase"/>
</dbReference>
<evidence type="ECO:0000313" key="3">
    <source>
        <dbReference type="Proteomes" id="UP000636004"/>
    </source>
</evidence>
<dbReference type="Pfam" id="PF04230">
    <property type="entry name" value="PS_pyruv_trans"/>
    <property type="match status" value="1"/>
</dbReference>
<feature type="domain" description="Polysaccharide pyruvyl transferase" evidence="1">
    <location>
        <begin position="13"/>
        <end position="310"/>
    </location>
</feature>
<reference evidence="2" key="2">
    <citation type="submission" date="2020-09" db="EMBL/GenBank/DDBJ databases">
        <authorList>
            <person name="Sun Q."/>
            <person name="Kim S."/>
        </authorList>
    </citation>
    <scope>NUCLEOTIDE SEQUENCE</scope>
    <source>
        <strain evidence="2">KCTC 12710</strain>
    </source>
</reference>
<protein>
    <recommendedName>
        <fullName evidence="1">Polysaccharide pyruvyl transferase domain-containing protein</fullName>
    </recommendedName>
</protein>
<dbReference type="EMBL" id="BMWZ01000004">
    <property type="protein sequence ID" value="GGZ81068.1"/>
    <property type="molecule type" value="Genomic_DNA"/>
</dbReference>
<evidence type="ECO:0000259" key="1">
    <source>
        <dbReference type="Pfam" id="PF04230"/>
    </source>
</evidence>
<dbReference type="PANTHER" id="PTHR36836">
    <property type="entry name" value="COLANIC ACID BIOSYNTHESIS PROTEIN WCAK"/>
    <property type="match status" value="1"/>
</dbReference>
<sequence length="379" mass="43937">MRNIQIENTGFVNKGAELMLRAIVHHFKDKNTRLVFKGSQKNANRAQKASLNLYSPFQLQRFKVDFTSLFPKEKFINEGLVNVKDVDVVLDAGGFRIGDQWIYEATTKGIIDNKLKHYRKLKRRGCKIIFLPQALGLFTKPLAKYYMQELYKLGDLFFARDNKSYMAVKELVDDSSKLVLSPDFTNLYKPQCSIDYSSLSDKICIVPNVKMITHTNGEIAQEYIRFLEKIVCYLSEELNEQVFFLNHEGNNDLELIKKINKNNFDVYNNKNADEIKLIIGSSKMLISSRFHGVVSGLSQATPTFCTAWSHKYQELMKDYQSEDCILDILDIEASKRILKEMLELDNYKQKVSLLKEKGKGECLKTIHMWDRVDRLIFKS</sequence>
<accession>A0A918R186</accession>
<keyword evidence="3" id="KW-1185">Reference proteome</keyword>
<name>A0A918R186_9FLAO</name>